<dbReference type="AlphaFoldDB" id="A0A4Q8LCF5"/>
<reference evidence="2 3" key="1">
    <citation type="submission" date="2019-02" db="EMBL/GenBank/DDBJ databases">
        <title>WGS of Pseudoxanthomonas species novum from clinical isolates.</title>
        <authorList>
            <person name="Bernier A.-M."/>
            <person name="Bernard K."/>
            <person name="Vachon A."/>
        </authorList>
    </citation>
    <scope>NUCLEOTIDE SEQUENCE [LARGE SCALE GENOMIC DNA]</scope>
    <source>
        <strain evidence="2 3">NML171200</strain>
    </source>
</reference>
<accession>A0A4Q8LCF5</accession>
<dbReference type="EMBL" id="SHMC01000002">
    <property type="protein sequence ID" value="TAA26558.1"/>
    <property type="molecule type" value="Genomic_DNA"/>
</dbReference>
<dbReference type="Proteomes" id="UP000292627">
    <property type="component" value="Unassembled WGS sequence"/>
</dbReference>
<feature type="region of interest" description="Disordered" evidence="1">
    <location>
        <begin position="96"/>
        <end position="121"/>
    </location>
</feature>
<evidence type="ECO:0000313" key="3">
    <source>
        <dbReference type="Proteomes" id="UP000292627"/>
    </source>
</evidence>
<gene>
    <name evidence="2" type="ORF">EA660_04815</name>
</gene>
<comment type="caution">
    <text evidence="2">The sequence shown here is derived from an EMBL/GenBank/DDBJ whole genome shotgun (WGS) entry which is preliminary data.</text>
</comment>
<proteinExistence type="predicted"/>
<protein>
    <submittedName>
        <fullName evidence="2">Uncharacterized protein</fullName>
    </submittedName>
</protein>
<evidence type="ECO:0000313" key="2">
    <source>
        <dbReference type="EMBL" id="TAA26558.1"/>
    </source>
</evidence>
<evidence type="ECO:0000256" key="1">
    <source>
        <dbReference type="SAM" id="MobiDB-lite"/>
    </source>
</evidence>
<feature type="compositionally biased region" description="Polar residues" evidence="1">
    <location>
        <begin position="111"/>
        <end position="121"/>
    </location>
</feature>
<sequence>MANATSARRALRDRSAATSALAANNQAAWLACVDGASGALGIARHVCHTANVSSDDTAAWPPRLRSLGCTVAHVLPAPRAGQSIATSPVNTCPIVAPSNTTARPQPHASLPTASPCTAHTS</sequence>
<name>A0A4Q8LCF5_9GAMM</name>
<organism evidence="2 3">
    <name type="scientific">Pseudoxanthomonas winnipegensis</name>
    <dbReference type="NCBI Taxonomy" id="2480810"/>
    <lineage>
        <taxon>Bacteria</taxon>
        <taxon>Pseudomonadati</taxon>
        <taxon>Pseudomonadota</taxon>
        <taxon>Gammaproteobacteria</taxon>
        <taxon>Lysobacterales</taxon>
        <taxon>Lysobacteraceae</taxon>
        <taxon>Pseudoxanthomonas</taxon>
    </lineage>
</organism>